<dbReference type="EMBL" id="NPKI01000017">
    <property type="protein sequence ID" value="PAQ01550.1"/>
    <property type="molecule type" value="Genomic_DNA"/>
</dbReference>
<comment type="caution">
    <text evidence="2">The sequence shown here is derived from an EMBL/GenBank/DDBJ whole genome shotgun (WGS) entry which is preliminary data.</text>
</comment>
<evidence type="ECO:0000313" key="3">
    <source>
        <dbReference type="Proteomes" id="UP000216215"/>
    </source>
</evidence>
<evidence type="ECO:0000313" key="2">
    <source>
        <dbReference type="EMBL" id="PAQ01550.1"/>
    </source>
</evidence>
<dbReference type="Proteomes" id="UP000216215">
    <property type="component" value="Unassembled WGS sequence"/>
</dbReference>
<feature type="domain" description="HTH cro/C1-type" evidence="1">
    <location>
        <begin position="1"/>
        <end position="55"/>
    </location>
</feature>
<keyword evidence="3" id="KW-1185">Reference proteome</keyword>
<dbReference type="Gene3D" id="1.10.260.40">
    <property type="entry name" value="lambda repressor-like DNA-binding domains"/>
    <property type="match status" value="1"/>
</dbReference>
<proteinExistence type="predicted"/>
<dbReference type="InterPro" id="IPR010982">
    <property type="entry name" value="Lambda_DNA-bd_dom_sf"/>
</dbReference>
<evidence type="ECO:0000259" key="1">
    <source>
        <dbReference type="PROSITE" id="PS50943"/>
    </source>
</evidence>
<dbReference type="AlphaFoldDB" id="A0AB36R9W9"/>
<name>A0AB36R9W9_9HYPH</name>
<organism evidence="2 3">
    <name type="scientific">Mesorhizobium mediterraneum</name>
    <dbReference type="NCBI Taxonomy" id="43617"/>
    <lineage>
        <taxon>Bacteria</taxon>
        <taxon>Pseudomonadati</taxon>
        <taxon>Pseudomonadota</taxon>
        <taxon>Alphaproteobacteria</taxon>
        <taxon>Hyphomicrobiales</taxon>
        <taxon>Phyllobacteriaceae</taxon>
        <taxon>Mesorhizobium</taxon>
    </lineage>
</organism>
<dbReference type="CDD" id="cd00093">
    <property type="entry name" value="HTH_XRE"/>
    <property type="match status" value="1"/>
</dbReference>
<dbReference type="SUPFAM" id="SSF47413">
    <property type="entry name" value="lambda repressor-like DNA-binding domains"/>
    <property type="match status" value="1"/>
</dbReference>
<dbReference type="PROSITE" id="PS50943">
    <property type="entry name" value="HTH_CROC1"/>
    <property type="match status" value="1"/>
</dbReference>
<dbReference type="InterPro" id="IPR001387">
    <property type="entry name" value="Cro/C1-type_HTH"/>
</dbReference>
<dbReference type="GO" id="GO:0003677">
    <property type="term" value="F:DNA binding"/>
    <property type="evidence" value="ECO:0007669"/>
    <property type="project" value="InterPro"/>
</dbReference>
<gene>
    <name evidence="2" type="ORF">CIT25_16060</name>
</gene>
<sequence length="80" mass="8326">MRAARALVNWSVRDLSERSGVHRNTITNFETGKSGGDPDTLAKLQRALEAAGVEFIPENGSGAGVRLAKPKSPGVVPVGG</sequence>
<reference evidence="3" key="1">
    <citation type="submission" date="2017-08" db="EMBL/GenBank/DDBJ databases">
        <title>Mesorhizobium wenxinae sp. nov., a novel rhizobial species isolated from root nodules of chickpea (Cicer arietinum L.).</title>
        <authorList>
            <person name="Zhang J."/>
        </authorList>
    </citation>
    <scope>NUCLEOTIDE SEQUENCE [LARGE SCALE GENOMIC DNA]</scope>
    <source>
        <strain evidence="3">USDA 3392</strain>
    </source>
</reference>
<accession>A0AB36R9W9</accession>
<dbReference type="SMART" id="SM00530">
    <property type="entry name" value="HTH_XRE"/>
    <property type="match status" value="1"/>
</dbReference>
<dbReference type="Pfam" id="PF01381">
    <property type="entry name" value="HTH_3"/>
    <property type="match status" value="1"/>
</dbReference>
<protein>
    <submittedName>
        <fullName evidence="2">Transcriptional regulator</fullName>
    </submittedName>
</protein>